<protein>
    <submittedName>
        <fullName evidence="1">Uncharacterized protein</fullName>
    </submittedName>
</protein>
<accession>A0A927E1H5</accession>
<evidence type="ECO:0000313" key="2">
    <source>
        <dbReference type="Proteomes" id="UP000623974"/>
    </source>
</evidence>
<evidence type="ECO:0000313" key="1">
    <source>
        <dbReference type="EMBL" id="MBD3743637.1"/>
    </source>
</evidence>
<gene>
    <name evidence="1" type="ORF">IE980_05815</name>
</gene>
<organism evidence="1 2">
    <name type="scientific">Klebsiella pneumoniae</name>
    <dbReference type="NCBI Taxonomy" id="573"/>
    <lineage>
        <taxon>Bacteria</taxon>
        <taxon>Pseudomonadati</taxon>
        <taxon>Pseudomonadota</taxon>
        <taxon>Gammaproteobacteria</taxon>
        <taxon>Enterobacterales</taxon>
        <taxon>Enterobacteriaceae</taxon>
        <taxon>Klebsiella/Raoultella group</taxon>
        <taxon>Klebsiella</taxon>
        <taxon>Klebsiella pneumoniae complex</taxon>
    </lineage>
</organism>
<name>A0A927E1H5_KLEPN</name>
<sequence>MDFIIYYRNGLVLCGQKTDGTIVGFGDGSSGGGSIEPGDTAADYDSIRNYAGTATVRDVVGQHIAGRFVVNPDDTTSGEIPGGILVDVLGRRWYRRAEFVSYDMFMAPVFRCYAPCCAGRPGDGQPFIRDSIPVWC</sequence>
<dbReference type="EMBL" id="JACXSX010000001">
    <property type="protein sequence ID" value="MBD3743637.1"/>
    <property type="molecule type" value="Genomic_DNA"/>
</dbReference>
<dbReference type="Proteomes" id="UP000623974">
    <property type="component" value="Unassembled WGS sequence"/>
</dbReference>
<dbReference type="AlphaFoldDB" id="A0A927E1H5"/>
<proteinExistence type="predicted"/>
<comment type="caution">
    <text evidence="1">The sequence shown here is derived from an EMBL/GenBank/DDBJ whole genome shotgun (WGS) entry which is preliminary data.</text>
</comment>
<reference evidence="1" key="1">
    <citation type="submission" date="2020-07" db="EMBL/GenBank/DDBJ databases">
        <title>Clinical and genomic characterization of carbapenemase-producing Enterobacterales causing secondary infections during the COVID-19 crisis at a New York City hospital.</title>
        <authorList>
            <person name="Gomez-Simmonds A."/>
            <person name="Annavajhala M.K."/>
            <person name="Uhlemann A.-C."/>
        </authorList>
    </citation>
    <scope>NUCLEOTIDE SEQUENCE</scope>
    <source>
        <strain evidence="1">KP1828</strain>
    </source>
</reference>